<proteinExistence type="predicted"/>
<keyword evidence="3" id="KW-1185">Reference proteome</keyword>
<dbReference type="KEGG" id="ota:OT_ostta09g02000"/>
<name>A0A090N408_OSTTA</name>
<dbReference type="AlphaFoldDB" id="A0A090N408"/>
<dbReference type="InParanoid" id="A0A090N408"/>
<accession>A0A090N408</accession>
<comment type="caution">
    <text evidence="2">The sequence shown here is derived from an EMBL/GenBank/DDBJ whole genome shotgun (WGS) entry which is preliminary data.</text>
</comment>
<dbReference type="EMBL" id="CAID01000009">
    <property type="protein sequence ID" value="CEF99043.1"/>
    <property type="molecule type" value="Genomic_DNA"/>
</dbReference>
<reference evidence="2 3" key="2">
    <citation type="journal article" date="2014" name="BMC Genomics">
        <title>An improved genome of the model marine alga Ostreococcus tauri unfolds by assessing Illumina de novo assemblies.</title>
        <authorList>
            <person name="Blanc-Mathieu R."/>
            <person name="Verhelst B."/>
            <person name="Derelle E."/>
            <person name="Rombauts S."/>
            <person name="Bouget F.Y."/>
            <person name="Carre I."/>
            <person name="Chateau A."/>
            <person name="Eyre-Walker A."/>
            <person name="Grimsley N."/>
            <person name="Moreau H."/>
            <person name="Piegu B."/>
            <person name="Rivals E."/>
            <person name="Schackwitz W."/>
            <person name="Van de Peer Y."/>
            <person name="Piganeau G."/>
        </authorList>
    </citation>
    <scope>NUCLEOTIDE SEQUENCE [LARGE SCALE GENOMIC DNA]</scope>
    <source>
        <strain evidence="3">OTTH 0595 / CCAP 157/2 / RCC745</strain>
    </source>
</reference>
<feature type="region of interest" description="Disordered" evidence="1">
    <location>
        <begin position="1"/>
        <end position="74"/>
    </location>
</feature>
<gene>
    <name evidence="2" type="ORF">OT_ostta09g02000</name>
</gene>
<evidence type="ECO:0000256" key="1">
    <source>
        <dbReference type="SAM" id="MobiDB-lite"/>
    </source>
</evidence>
<dbReference type="RefSeq" id="XP_003081185.2">
    <property type="nucleotide sequence ID" value="XM_003081137.2"/>
</dbReference>
<protein>
    <submittedName>
        <fullName evidence="2">Unnamed product</fullName>
    </submittedName>
</protein>
<reference evidence="3" key="1">
    <citation type="journal article" date="2006" name="Proc. Natl. Acad. Sci. U.S.A.">
        <title>Genome analysis of the smallest free-living eukaryote Ostreococcus tauri unveils many unique features.</title>
        <authorList>
            <person name="Derelle E."/>
            <person name="Ferraz C."/>
            <person name="Rombauts S."/>
            <person name="Rouze P."/>
            <person name="Worden A.Z."/>
            <person name="Robbens S."/>
            <person name="Partensky F."/>
            <person name="Degroeve S."/>
            <person name="Echeynie S."/>
            <person name="Cooke R."/>
            <person name="Saeys Y."/>
            <person name="Wuyts J."/>
            <person name="Jabbari K."/>
            <person name="Bowler C."/>
            <person name="Panaud O."/>
            <person name="Piegu B."/>
            <person name="Ball S.G."/>
            <person name="Ral J.-P."/>
            <person name="Bouget F.-Y."/>
            <person name="Piganeau G."/>
            <person name="De Baets B."/>
            <person name="Picard A."/>
            <person name="Delseny M."/>
            <person name="Demaille J."/>
            <person name="Van de Peer Y."/>
            <person name="Moreau H."/>
        </authorList>
    </citation>
    <scope>NUCLEOTIDE SEQUENCE [LARGE SCALE GENOMIC DNA]</scope>
    <source>
        <strain evidence="3">OTTH 0595 / CCAP 157/2 / RCC745</strain>
    </source>
</reference>
<feature type="compositionally biased region" description="Basic and acidic residues" evidence="1">
    <location>
        <begin position="40"/>
        <end position="69"/>
    </location>
</feature>
<evidence type="ECO:0000313" key="2">
    <source>
        <dbReference type="EMBL" id="CEF99043.1"/>
    </source>
</evidence>
<dbReference type="GeneID" id="9831763"/>
<evidence type="ECO:0000313" key="3">
    <source>
        <dbReference type="Proteomes" id="UP000009170"/>
    </source>
</evidence>
<dbReference type="Proteomes" id="UP000009170">
    <property type="component" value="Unassembled WGS sequence"/>
</dbReference>
<sequence>MARENKMKVEAWRTRRAEKEARTRETAEKEARRAAAVRRSVFEEGREAREARARARANERAERAEKEARATTSGRSNEAMLTYFRARDAMDVRRRTEEIERARGEEERLARELRLRAATSRKAPVVPRSVERAASATEAWLRRRAATMDDHFRVMEDDLDVFERANRLGWILNAREHRRATPRWRTIEPGVALREY</sequence>
<organism evidence="2 3">
    <name type="scientific">Ostreococcus tauri</name>
    <name type="common">Marine green alga</name>
    <dbReference type="NCBI Taxonomy" id="70448"/>
    <lineage>
        <taxon>Eukaryota</taxon>
        <taxon>Viridiplantae</taxon>
        <taxon>Chlorophyta</taxon>
        <taxon>Mamiellophyceae</taxon>
        <taxon>Mamiellales</taxon>
        <taxon>Bathycoccaceae</taxon>
        <taxon>Ostreococcus</taxon>
    </lineage>
</organism>
<feature type="compositionally biased region" description="Basic and acidic residues" evidence="1">
    <location>
        <begin position="1"/>
        <end position="33"/>
    </location>
</feature>